<evidence type="ECO:0000313" key="2">
    <source>
        <dbReference type="EMBL" id="KKN29993.1"/>
    </source>
</evidence>
<protein>
    <recommendedName>
        <fullName evidence="3">Cytochrome bd biosynthesis protein</fullName>
    </recommendedName>
</protein>
<name>A0A0F9SL50_9ZZZZ</name>
<gene>
    <name evidence="2" type="ORF">LCGC14_0838450</name>
</gene>
<keyword evidence="1" id="KW-0472">Membrane</keyword>
<dbReference type="AlphaFoldDB" id="A0A0F9SL50"/>
<proteinExistence type="predicted"/>
<sequence length="91" mass="9905">MYSFASRTISFLLAIVLSALVLLLPHTLTNQDDTVNHSLLMLLLIGTMLGFIHGVGFSAKPVLGYLISPILAWPIMIGGILWLTIEKTAIL</sequence>
<feature type="transmembrane region" description="Helical" evidence="1">
    <location>
        <begin position="39"/>
        <end position="56"/>
    </location>
</feature>
<dbReference type="Pfam" id="PF09600">
    <property type="entry name" value="Cyd_oper_YbgE"/>
    <property type="match status" value="1"/>
</dbReference>
<keyword evidence="1" id="KW-0812">Transmembrane</keyword>
<accession>A0A0F9SL50</accession>
<organism evidence="2">
    <name type="scientific">marine sediment metagenome</name>
    <dbReference type="NCBI Taxonomy" id="412755"/>
    <lineage>
        <taxon>unclassified sequences</taxon>
        <taxon>metagenomes</taxon>
        <taxon>ecological metagenomes</taxon>
    </lineage>
</organism>
<keyword evidence="1" id="KW-1133">Transmembrane helix</keyword>
<dbReference type="InterPro" id="IPR011846">
    <property type="entry name" value="Cyd_oper_YbgE"/>
</dbReference>
<comment type="caution">
    <text evidence="2">The sequence shown here is derived from an EMBL/GenBank/DDBJ whole genome shotgun (WGS) entry which is preliminary data.</text>
</comment>
<evidence type="ECO:0000256" key="1">
    <source>
        <dbReference type="SAM" id="Phobius"/>
    </source>
</evidence>
<evidence type="ECO:0008006" key="3">
    <source>
        <dbReference type="Google" id="ProtNLM"/>
    </source>
</evidence>
<dbReference type="EMBL" id="LAZR01002442">
    <property type="protein sequence ID" value="KKN29993.1"/>
    <property type="molecule type" value="Genomic_DNA"/>
</dbReference>
<reference evidence="2" key="1">
    <citation type="journal article" date="2015" name="Nature">
        <title>Complex archaea that bridge the gap between prokaryotes and eukaryotes.</title>
        <authorList>
            <person name="Spang A."/>
            <person name="Saw J.H."/>
            <person name="Jorgensen S.L."/>
            <person name="Zaremba-Niedzwiedzka K."/>
            <person name="Martijn J."/>
            <person name="Lind A.E."/>
            <person name="van Eijk R."/>
            <person name="Schleper C."/>
            <person name="Guy L."/>
            <person name="Ettema T.J."/>
        </authorList>
    </citation>
    <scope>NUCLEOTIDE SEQUENCE</scope>
</reference>
<feature type="transmembrane region" description="Helical" evidence="1">
    <location>
        <begin position="63"/>
        <end position="85"/>
    </location>
</feature>